<evidence type="ECO:0000256" key="1">
    <source>
        <dbReference type="SAM" id="Phobius"/>
    </source>
</evidence>
<keyword evidence="1" id="KW-0472">Membrane</keyword>
<evidence type="ECO:0000313" key="3">
    <source>
        <dbReference type="Proteomes" id="UP000006729"/>
    </source>
</evidence>
<evidence type="ECO:0000313" key="2">
    <source>
        <dbReference type="EMBL" id="PNT15703.1"/>
    </source>
</evidence>
<protein>
    <submittedName>
        <fullName evidence="2">Uncharacterized protein</fullName>
    </submittedName>
</protein>
<gene>
    <name evidence="2" type="ORF">POPTR_010G099800</name>
</gene>
<keyword evidence="1" id="KW-0812">Transmembrane</keyword>
<organism evidence="2 3">
    <name type="scientific">Populus trichocarpa</name>
    <name type="common">Western balsam poplar</name>
    <name type="synonym">Populus balsamifera subsp. trichocarpa</name>
    <dbReference type="NCBI Taxonomy" id="3694"/>
    <lineage>
        <taxon>Eukaryota</taxon>
        <taxon>Viridiplantae</taxon>
        <taxon>Streptophyta</taxon>
        <taxon>Embryophyta</taxon>
        <taxon>Tracheophyta</taxon>
        <taxon>Spermatophyta</taxon>
        <taxon>Magnoliopsida</taxon>
        <taxon>eudicotyledons</taxon>
        <taxon>Gunneridae</taxon>
        <taxon>Pentapetalae</taxon>
        <taxon>rosids</taxon>
        <taxon>fabids</taxon>
        <taxon>Malpighiales</taxon>
        <taxon>Salicaceae</taxon>
        <taxon>Saliceae</taxon>
        <taxon>Populus</taxon>
    </lineage>
</organism>
<reference evidence="2 3" key="1">
    <citation type="journal article" date="2006" name="Science">
        <title>The genome of black cottonwood, Populus trichocarpa (Torr. &amp; Gray).</title>
        <authorList>
            <person name="Tuskan G.A."/>
            <person name="Difazio S."/>
            <person name="Jansson S."/>
            <person name="Bohlmann J."/>
            <person name="Grigoriev I."/>
            <person name="Hellsten U."/>
            <person name="Putnam N."/>
            <person name="Ralph S."/>
            <person name="Rombauts S."/>
            <person name="Salamov A."/>
            <person name="Schein J."/>
            <person name="Sterck L."/>
            <person name="Aerts A."/>
            <person name="Bhalerao R.R."/>
            <person name="Bhalerao R.P."/>
            <person name="Blaudez D."/>
            <person name="Boerjan W."/>
            <person name="Brun A."/>
            <person name="Brunner A."/>
            <person name="Busov V."/>
            <person name="Campbell M."/>
            <person name="Carlson J."/>
            <person name="Chalot M."/>
            <person name="Chapman J."/>
            <person name="Chen G.L."/>
            <person name="Cooper D."/>
            <person name="Coutinho P.M."/>
            <person name="Couturier J."/>
            <person name="Covert S."/>
            <person name="Cronk Q."/>
            <person name="Cunningham R."/>
            <person name="Davis J."/>
            <person name="Degroeve S."/>
            <person name="Dejardin A."/>
            <person name="Depamphilis C."/>
            <person name="Detter J."/>
            <person name="Dirks B."/>
            <person name="Dubchak I."/>
            <person name="Duplessis S."/>
            <person name="Ehlting J."/>
            <person name="Ellis B."/>
            <person name="Gendler K."/>
            <person name="Goodstein D."/>
            <person name="Gribskov M."/>
            <person name="Grimwood J."/>
            <person name="Groover A."/>
            <person name="Gunter L."/>
            <person name="Hamberger B."/>
            <person name="Heinze B."/>
            <person name="Helariutta Y."/>
            <person name="Henrissat B."/>
            <person name="Holligan D."/>
            <person name="Holt R."/>
            <person name="Huang W."/>
            <person name="Islam-Faridi N."/>
            <person name="Jones S."/>
            <person name="Jones-Rhoades M."/>
            <person name="Jorgensen R."/>
            <person name="Joshi C."/>
            <person name="Kangasjarvi J."/>
            <person name="Karlsson J."/>
            <person name="Kelleher C."/>
            <person name="Kirkpatrick R."/>
            <person name="Kirst M."/>
            <person name="Kohler A."/>
            <person name="Kalluri U."/>
            <person name="Larimer F."/>
            <person name="Leebens-Mack J."/>
            <person name="Leple J.C."/>
            <person name="Locascio P."/>
            <person name="Lou Y."/>
            <person name="Lucas S."/>
            <person name="Martin F."/>
            <person name="Montanini B."/>
            <person name="Napoli C."/>
            <person name="Nelson D.R."/>
            <person name="Nelson C."/>
            <person name="Nieminen K."/>
            <person name="Nilsson O."/>
            <person name="Pereda V."/>
            <person name="Peter G."/>
            <person name="Philippe R."/>
            <person name="Pilate G."/>
            <person name="Poliakov A."/>
            <person name="Razumovskaya J."/>
            <person name="Richardson P."/>
            <person name="Rinaldi C."/>
            <person name="Ritland K."/>
            <person name="Rouze P."/>
            <person name="Ryaboy D."/>
            <person name="Schmutz J."/>
            <person name="Schrader J."/>
            <person name="Segerman B."/>
            <person name="Shin H."/>
            <person name="Siddiqui A."/>
            <person name="Sterky F."/>
            <person name="Terry A."/>
            <person name="Tsai C.J."/>
            <person name="Uberbacher E."/>
            <person name="Unneberg P."/>
            <person name="Vahala J."/>
            <person name="Wall K."/>
            <person name="Wessler S."/>
            <person name="Yang G."/>
            <person name="Yin T."/>
            <person name="Douglas C."/>
            <person name="Marra M."/>
            <person name="Sandberg G."/>
            <person name="Van de Peer Y."/>
            <person name="Rokhsar D."/>
        </authorList>
    </citation>
    <scope>NUCLEOTIDE SEQUENCE [LARGE SCALE GENOMIC DNA]</scope>
    <source>
        <strain evidence="3">cv. Nisqually</strain>
    </source>
</reference>
<accession>A0A2K1YRQ1</accession>
<sequence length="66" mass="7914">MIFANSAGEIYSYFIQVKFLYILRLVLYLLRTLAVERCVHGRQWGLIHTWLDFFFIAVDDLVVFLR</sequence>
<dbReference type="AlphaFoldDB" id="A0A2K1YRQ1"/>
<keyword evidence="3" id="KW-1185">Reference proteome</keyword>
<dbReference type="Proteomes" id="UP000006729">
    <property type="component" value="Chromosome 10"/>
</dbReference>
<keyword evidence="1" id="KW-1133">Transmembrane helix</keyword>
<dbReference type="EMBL" id="CM009299">
    <property type="protein sequence ID" value="PNT15703.1"/>
    <property type="molecule type" value="Genomic_DNA"/>
</dbReference>
<dbReference type="InParanoid" id="A0A2K1YRQ1"/>
<feature type="transmembrane region" description="Helical" evidence="1">
    <location>
        <begin position="13"/>
        <end position="34"/>
    </location>
</feature>
<name>A0A2K1YRQ1_POPTR</name>
<proteinExistence type="predicted"/>